<evidence type="ECO:0000313" key="13">
    <source>
        <dbReference type="Proteomes" id="UP001057291"/>
    </source>
</evidence>
<evidence type="ECO:0000259" key="11">
    <source>
        <dbReference type="Pfam" id="PF16901"/>
    </source>
</evidence>
<dbReference type="PANTHER" id="PTHR11985">
    <property type="entry name" value="GLYCEROL-3-PHOSPHATE DEHYDROGENASE"/>
    <property type="match status" value="1"/>
</dbReference>
<evidence type="ECO:0000256" key="3">
    <source>
        <dbReference type="ARBA" id="ARBA00007330"/>
    </source>
</evidence>
<evidence type="ECO:0000256" key="5">
    <source>
        <dbReference type="ARBA" id="ARBA00022798"/>
    </source>
</evidence>
<dbReference type="AlphaFoldDB" id="A0AAV4LCP2"/>
<dbReference type="InterPro" id="IPR038299">
    <property type="entry name" value="DAO_C_sf"/>
</dbReference>
<dbReference type="GO" id="GO:0046168">
    <property type="term" value="P:glycerol-3-phosphate catabolic process"/>
    <property type="evidence" value="ECO:0007669"/>
    <property type="project" value="TreeGrafter"/>
</dbReference>
<dbReference type="GO" id="GO:0004368">
    <property type="term" value="F:glycerol-3-phosphate dehydrogenase (quinone) activity"/>
    <property type="evidence" value="ECO:0007669"/>
    <property type="project" value="UniProtKB-EC"/>
</dbReference>
<dbReference type="Pfam" id="PF01266">
    <property type="entry name" value="DAO"/>
    <property type="match status" value="1"/>
</dbReference>
<protein>
    <recommendedName>
        <fullName evidence="9">Glycerol-3-phosphate dehydrogenase</fullName>
        <ecNumber evidence="9">1.1.5.3</ecNumber>
    </recommendedName>
</protein>
<keyword evidence="4 9" id="KW-0285">Flavoprotein</keyword>
<dbReference type="Gene3D" id="3.30.9.10">
    <property type="entry name" value="D-Amino Acid Oxidase, subunit A, domain 2"/>
    <property type="match status" value="1"/>
</dbReference>
<dbReference type="InterPro" id="IPR036188">
    <property type="entry name" value="FAD/NAD-bd_sf"/>
</dbReference>
<dbReference type="Gene3D" id="1.10.8.870">
    <property type="entry name" value="Alpha-glycerophosphate oxidase, cap domain"/>
    <property type="match status" value="1"/>
</dbReference>
<organism evidence="12 13">
    <name type="scientific">Collibacillus ludicampi</name>
    <dbReference type="NCBI Taxonomy" id="2771369"/>
    <lineage>
        <taxon>Bacteria</taxon>
        <taxon>Bacillati</taxon>
        <taxon>Bacillota</taxon>
        <taxon>Bacilli</taxon>
        <taxon>Bacillales</taxon>
        <taxon>Alicyclobacillaceae</taxon>
        <taxon>Collibacillus</taxon>
    </lineage>
</organism>
<dbReference type="Gene3D" id="3.50.50.60">
    <property type="entry name" value="FAD/NAD(P)-binding domain"/>
    <property type="match status" value="1"/>
</dbReference>
<dbReference type="SUPFAM" id="SSF51905">
    <property type="entry name" value="FAD/NAD(P)-binding domain"/>
    <property type="match status" value="1"/>
</dbReference>
<dbReference type="GO" id="GO:0009331">
    <property type="term" value="C:glycerol-3-phosphate dehydrogenase (FAD) complex"/>
    <property type="evidence" value="ECO:0007669"/>
    <property type="project" value="UniProtKB-UniRule"/>
</dbReference>
<dbReference type="SUPFAM" id="SSF54373">
    <property type="entry name" value="FAD-linked reductases, C-terminal domain"/>
    <property type="match status" value="1"/>
</dbReference>
<feature type="domain" description="Alpha-glycerophosphate oxidase C-terminal" evidence="11">
    <location>
        <begin position="407"/>
        <end position="538"/>
    </location>
</feature>
<comment type="caution">
    <text evidence="12">The sequence shown here is derived from an EMBL/GenBank/DDBJ whole genome shotgun (WGS) entry which is preliminary data.</text>
</comment>
<evidence type="ECO:0000256" key="4">
    <source>
        <dbReference type="ARBA" id="ARBA00022630"/>
    </source>
</evidence>
<keyword evidence="7 9" id="KW-0560">Oxidoreductase</keyword>
<dbReference type="PRINTS" id="PR01001">
    <property type="entry name" value="FADG3PDH"/>
</dbReference>
<comment type="catalytic activity">
    <reaction evidence="8 9">
        <text>a quinone + sn-glycerol 3-phosphate = dihydroxyacetone phosphate + a quinol</text>
        <dbReference type="Rhea" id="RHEA:18977"/>
        <dbReference type="ChEBI" id="CHEBI:24646"/>
        <dbReference type="ChEBI" id="CHEBI:57597"/>
        <dbReference type="ChEBI" id="CHEBI:57642"/>
        <dbReference type="ChEBI" id="CHEBI:132124"/>
        <dbReference type="EC" id="1.1.5.3"/>
    </reaction>
</comment>
<dbReference type="EMBL" id="BOQE01000001">
    <property type="protein sequence ID" value="GIM45607.1"/>
    <property type="molecule type" value="Genomic_DNA"/>
</dbReference>
<keyword evidence="13" id="KW-1185">Reference proteome</keyword>
<dbReference type="InterPro" id="IPR031656">
    <property type="entry name" value="DAO_C"/>
</dbReference>
<dbReference type="InterPro" id="IPR000447">
    <property type="entry name" value="G3P_DH_FAD-dep"/>
</dbReference>
<keyword evidence="6" id="KW-0274">FAD</keyword>
<evidence type="ECO:0000256" key="7">
    <source>
        <dbReference type="ARBA" id="ARBA00023002"/>
    </source>
</evidence>
<comment type="pathway">
    <text evidence="2">Polyol metabolism; glycerol degradation via glycerol kinase pathway; glycerone phosphate from sn-glycerol 3-phosphate (aerobic route): step 1/1.</text>
</comment>
<dbReference type="EC" id="1.1.5.3" evidence="9"/>
<dbReference type="PROSITE" id="PS00977">
    <property type="entry name" value="FAD_G3PDH_1"/>
    <property type="match status" value="1"/>
</dbReference>
<dbReference type="Pfam" id="PF16901">
    <property type="entry name" value="DAO_C"/>
    <property type="match status" value="1"/>
</dbReference>
<dbReference type="Proteomes" id="UP001057291">
    <property type="component" value="Unassembled WGS sequence"/>
</dbReference>
<evidence type="ECO:0000256" key="6">
    <source>
        <dbReference type="ARBA" id="ARBA00022827"/>
    </source>
</evidence>
<reference evidence="12" key="1">
    <citation type="journal article" date="2023" name="Int. J. Syst. Evol. Microbiol.">
        <title>Collibacillus ludicampi gen. nov., sp. nov., a new soil bacterium of the family Alicyclobacillaceae.</title>
        <authorList>
            <person name="Jojima T."/>
            <person name="Ioku Y."/>
            <person name="Fukuta Y."/>
            <person name="Shirasaka N."/>
            <person name="Matsumura Y."/>
            <person name="Mori M."/>
        </authorList>
    </citation>
    <scope>NUCLEOTIDE SEQUENCE</scope>
    <source>
        <strain evidence="12">TP075</strain>
    </source>
</reference>
<gene>
    <name evidence="12" type="primary">glpD</name>
    <name evidence="12" type="ORF">DNHGIG_11560</name>
</gene>
<sequence length="556" mass="62986">MKRERQLSTKNRRQYLEDMANEPLDVIIIGGGITGAGIALDAASRGLHVGLVEKQDFGAGTSSRSTKLIHGGLRYLKQGEVNLVKEVGRERDTLYRNAPHIVIPEKMLLPLVANGTYGRLATSIGLWIYDRLAGVAQEERRVMLSKRHTEELEPLLRKDILKGSGLYIEYRTDDARLTIEVIKTAASYGALCVNYTEATRFLYKDQKVIGVQVRDVLTGEKYEIFAKKVVNAAGPWVDQVREKDKSLYGKRLHLTKGVHLVVPRHRLPLRQSVYFDVPDGRMIFAIPRDRATYIGTTDTDYHGNLETPRVTKDDVAYLLEAVNHMFPSVRLKEEDITSSWAGLRPLIHEDGKLPSELSRKDEIFHSPSGLITIAGGKLTGFRKMAERVVDLVVQELKTEEGREFHECTTDKIVLAGGDFSHPEQIPAFVRIIHAKAGAQMGISEEQVLVLVGRFGTNAAKIMEKALELRAAHPEKDPSLLLMCAELSYCIEEEMAVNLNDFLIRRTGRLFFERETLEPVYRILLEEMAKLLEWNEEQKLSFLEQFEEEYRNAVQFV</sequence>
<dbReference type="RefSeq" id="WP_282198793.1">
    <property type="nucleotide sequence ID" value="NZ_BOQE01000001.1"/>
</dbReference>
<dbReference type="PANTHER" id="PTHR11985:SF35">
    <property type="entry name" value="ANAEROBIC GLYCEROL-3-PHOSPHATE DEHYDROGENASE SUBUNIT A"/>
    <property type="match status" value="1"/>
</dbReference>
<proteinExistence type="inferred from homology"/>
<dbReference type="InterPro" id="IPR006076">
    <property type="entry name" value="FAD-dep_OxRdtase"/>
</dbReference>
<feature type="domain" description="FAD dependent oxidoreductase" evidence="10">
    <location>
        <begin position="25"/>
        <end position="354"/>
    </location>
</feature>
<evidence type="ECO:0000256" key="1">
    <source>
        <dbReference type="ARBA" id="ARBA00001974"/>
    </source>
</evidence>
<comment type="cofactor">
    <cofactor evidence="1 9">
        <name>FAD</name>
        <dbReference type="ChEBI" id="CHEBI:57692"/>
    </cofactor>
</comment>
<evidence type="ECO:0000256" key="9">
    <source>
        <dbReference type="RuleBase" id="RU361217"/>
    </source>
</evidence>
<dbReference type="GO" id="GO:0006071">
    <property type="term" value="P:glycerol metabolic process"/>
    <property type="evidence" value="ECO:0007669"/>
    <property type="project" value="UniProtKB-KW"/>
</dbReference>
<evidence type="ECO:0000313" key="12">
    <source>
        <dbReference type="EMBL" id="GIM45607.1"/>
    </source>
</evidence>
<keyword evidence="5" id="KW-0319">Glycerol metabolism</keyword>
<accession>A0AAV4LCP2</accession>
<evidence type="ECO:0000256" key="8">
    <source>
        <dbReference type="ARBA" id="ARBA00049055"/>
    </source>
</evidence>
<evidence type="ECO:0000259" key="10">
    <source>
        <dbReference type="Pfam" id="PF01266"/>
    </source>
</evidence>
<evidence type="ECO:0000256" key="2">
    <source>
        <dbReference type="ARBA" id="ARBA00004977"/>
    </source>
</evidence>
<comment type="similarity">
    <text evidence="3 9">Belongs to the FAD-dependent glycerol-3-phosphate dehydrogenase family.</text>
</comment>
<name>A0AAV4LCP2_9BACL</name>